<sequence>MSNKLLNKQRKVKKERLKYHLKRRNYNELPRLIIIRSNKNIFTQLVDDINNKTILSSSSIDKELKGVIDKAKSKIEKSMIVGKSMAEKMKKSNIDKIIFDRNGYNYHGRVKAIGDAIRAEKIEI</sequence>
<evidence type="ECO:0000256" key="5">
    <source>
        <dbReference type="ARBA" id="ARBA00023274"/>
    </source>
</evidence>
<dbReference type="Gene3D" id="3.30.420.100">
    <property type="match status" value="1"/>
</dbReference>
<dbReference type="PANTHER" id="PTHR12899">
    <property type="entry name" value="39S RIBOSOMAL PROTEIN L18, MITOCHONDRIAL"/>
    <property type="match status" value="1"/>
</dbReference>
<name>A0A383BJK2_9ZZZZ</name>
<dbReference type="GO" id="GO:0006412">
    <property type="term" value="P:translation"/>
    <property type="evidence" value="ECO:0007669"/>
    <property type="project" value="InterPro"/>
</dbReference>
<dbReference type="InterPro" id="IPR004389">
    <property type="entry name" value="Ribosomal_uL18_bac-type"/>
</dbReference>
<dbReference type="CDD" id="cd00432">
    <property type="entry name" value="Ribosomal_L18_L5e"/>
    <property type="match status" value="1"/>
</dbReference>
<keyword evidence="4" id="KW-0689">Ribosomal protein</keyword>
<evidence type="ECO:0008006" key="7">
    <source>
        <dbReference type="Google" id="ProtNLM"/>
    </source>
</evidence>
<gene>
    <name evidence="6" type="ORF">METZ01_LOCUS472875</name>
</gene>
<dbReference type="PANTHER" id="PTHR12899:SF3">
    <property type="entry name" value="LARGE RIBOSOMAL SUBUNIT PROTEIN UL18M"/>
    <property type="match status" value="1"/>
</dbReference>
<dbReference type="AlphaFoldDB" id="A0A383BJK2"/>
<comment type="similarity">
    <text evidence="1">Belongs to the universal ribosomal protein uL18 family.</text>
</comment>
<evidence type="ECO:0000313" key="6">
    <source>
        <dbReference type="EMBL" id="SVE20021.1"/>
    </source>
</evidence>
<accession>A0A383BJK2</accession>
<dbReference type="GO" id="GO:0008097">
    <property type="term" value="F:5S rRNA binding"/>
    <property type="evidence" value="ECO:0007669"/>
    <property type="project" value="TreeGrafter"/>
</dbReference>
<evidence type="ECO:0000256" key="4">
    <source>
        <dbReference type="ARBA" id="ARBA00022980"/>
    </source>
</evidence>
<dbReference type="HAMAP" id="MF_01337_B">
    <property type="entry name" value="Ribosomal_uL18_B"/>
    <property type="match status" value="1"/>
</dbReference>
<keyword evidence="3" id="KW-0694">RNA-binding</keyword>
<reference evidence="6" key="1">
    <citation type="submission" date="2018-05" db="EMBL/GenBank/DDBJ databases">
        <authorList>
            <person name="Lanie J.A."/>
            <person name="Ng W.-L."/>
            <person name="Kazmierczak K.M."/>
            <person name="Andrzejewski T.M."/>
            <person name="Davidsen T.M."/>
            <person name="Wayne K.J."/>
            <person name="Tettelin H."/>
            <person name="Glass J.I."/>
            <person name="Rusch D."/>
            <person name="Podicherti R."/>
            <person name="Tsui H.-C.T."/>
            <person name="Winkler M.E."/>
        </authorList>
    </citation>
    <scope>NUCLEOTIDE SEQUENCE</scope>
</reference>
<dbReference type="Pfam" id="PF00861">
    <property type="entry name" value="Ribosomal_L18p"/>
    <property type="match status" value="1"/>
</dbReference>
<dbReference type="NCBIfam" id="TIGR00060">
    <property type="entry name" value="L18_bact"/>
    <property type="match status" value="1"/>
</dbReference>
<protein>
    <recommendedName>
        <fullName evidence="7">50S ribosomal protein L18</fullName>
    </recommendedName>
</protein>
<organism evidence="6">
    <name type="scientific">marine metagenome</name>
    <dbReference type="NCBI Taxonomy" id="408172"/>
    <lineage>
        <taxon>unclassified sequences</taxon>
        <taxon>metagenomes</taxon>
        <taxon>ecological metagenomes</taxon>
    </lineage>
</organism>
<dbReference type="InterPro" id="IPR005484">
    <property type="entry name" value="Ribosomal_uL18_bac/plant/anim"/>
</dbReference>
<dbReference type="GO" id="GO:0022625">
    <property type="term" value="C:cytosolic large ribosomal subunit"/>
    <property type="evidence" value="ECO:0007669"/>
    <property type="project" value="TreeGrafter"/>
</dbReference>
<evidence type="ECO:0000256" key="2">
    <source>
        <dbReference type="ARBA" id="ARBA00022730"/>
    </source>
</evidence>
<dbReference type="SUPFAM" id="SSF53137">
    <property type="entry name" value="Translational machinery components"/>
    <property type="match status" value="1"/>
</dbReference>
<evidence type="ECO:0000256" key="3">
    <source>
        <dbReference type="ARBA" id="ARBA00022884"/>
    </source>
</evidence>
<proteinExistence type="inferred from homology"/>
<evidence type="ECO:0000256" key="1">
    <source>
        <dbReference type="ARBA" id="ARBA00007116"/>
    </source>
</evidence>
<dbReference type="GO" id="GO:0003735">
    <property type="term" value="F:structural constituent of ribosome"/>
    <property type="evidence" value="ECO:0007669"/>
    <property type="project" value="InterPro"/>
</dbReference>
<keyword evidence="2" id="KW-0699">rRNA-binding</keyword>
<dbReference type="EMBL" id="UINC01200915">
    <property type="protein sequence ID" value="SVE20021.1"/>
    <property type="molecule type" value="Genomic_DNA"/>
</dbReference>
<dbReference type="InterPro" id="IPR057268">
    <property type="entry name" value="Ribosomal_L18"/>
</dbReference>
<keyword evidence="5" id="KW-0687">Ribonucleoprotein</keyword>